<name>A0A7C3CAX6_9PROT</name>
<proteinExistence type="predicted"/>
<sequence>MTHKFAVFGVAPVIAKDTRTGPVKRDVSGLADIKIFGRYQLYRKDGPGTTTRLAPFFGVRLPTGRTGKTSDGSTDYFGGAVLTRATTYWNLDAQAQYTHNGRHGGFERGDESRLDASVQYRINAHDGNVNNHGYLFTVLEAGLVYADKNDIGGNADLNSGGRTAFIAPGLQYAAKRWIGEAAIKVPIMKDLNGNALQPGVTMITSIRVNF</sequence>
<reference evidence="1" key="1">
    <citation type="journal article" date="2020" name="mSystems">
        <title>Genome- and Community-Level Interaction Insights into Carbon Utilization and Element Cycling Functions of Hydrothermarchaeota in Hydrothermal Sediment.</title>
        <authorList>
            <person name="Zhou Z."/>
            <person name="Liu Y."/>
            <person name="Xu W."/>
            <person name="Pan J."/>
            <person name="Luo Z.H."/>
            <person name="Li M."/>
        </authorList>
    </citation>
    <scope>NUCLEOTIDE SEQUENCE [LARGE SCALE GENOMIC DNA]</scope>
    <source>
        <strain evidence="1">HyVt-489</strain>
    </source>
</reference>
<accession>A0A7C3CAX6</accession>
<dbReference type="EMBL" id="DRMN01000144">
    <property type="protein sequence ID" value="HFB54700.1"/>
    <property type="molecule type" value="Genomic_DNA"/>
</dbReference>
<protein>
    <submittedName>
        <fullName evidence="1">Transporter</fullName>
    </submittedName>
</protein>
<gene>
    <name evidence="1" type="ORF">ENJ46_02155</name>
</gene>
<evidence type="ECO:0000313" key="1">
    <source>
        <dbReference type="EMBL" id="HFB54700.1"/>
    </source>
</evidence>
<organism evidence="1">
    <name type="scientific">Hellea balneolensis</name>
    <dbReference type="NCBI Taxonomy" id="287478"/>
    <lineage>
        <taxon>Bacteria</taxon>
        <taxon>Pseudomonadati</taxon>
        <taxon>Pseudomonadota</taxon>
        <taxon>Alphaproteobacteria</taxon>
        <taxon>Maricaulales</taxon>
        <taxon>Robiginitomaculaceae</taxon>
        <taxon>Hellea</taxon>
    </lineage>
</organism>
<dbReference type="Proteomes" id="UP000886042">
    <property type="component" value="Unassembled WGS sequence"/>
</dbReference>
<comment type="caution">
    <text evidence="1">The sequence shown here is derived from an EMBL/GenBank/DDBJ whole genome shotgun (WGS) entry which is preliminary data.</text>
</comment>
<dbReference type="AlphaFoldDB" id="A0A7C3CAX6"/>